<feature type="transmembrane region" description="Helical" evidence="2">
    <location>
        <begin position="176"/>
        <end position="198"/>
    </location>
</feature>
<keyword evidence="2" id="KW-0472">Membrane</keyword>
<feature type="transmembrane region" description="Helical" evidence="2">
    <location>
        <begin position="135"/>
        <end position="156"/>
    </location>
</feature>
<evidence type="ECO:0000256" key="2">
    <source>
        <dbReference type="SAM" id="Phobius"/>
    </source>
</evidence>
<feature type="transmembrane region" description="Helical" evidence="2">
    <location>
        <begin position="247"/>
        <end position="274"/>
    </location>
</feature>
<organism evidence="4 5">
    <name type="scientific">Calidifontibacter indicus</name>
    <dbReference type="NCBI Taxonomy" id="419650"/>
    <lineage>
        <taxon>Bacteria</taxon>
        <taxon>Bacillati</taxon>
        <taxon>Actinomycetota</taxon>
        <taxon>Actinomycetes</taxon>
        <taxon>Micrococcales</taxon>
        <taxon>Dermacoccaceae</taxon>
        <taxon>Calidifontibacter</taxon>
    </lineage>
</organism>
<feature type="compositionally biased region" description="Low complexity" evidence="1">
    <location>
        <begin position="74"/>
        <end position="90"/>
    </location>
</feature>
<sequence>MTNWASPSGDRQPDDSAGAASPPPYRHLGSPGAPTPPQNQPQNQPRYGQYAPGYGPVGQGQVGQGQVGQGQYGYGAPQYAQPYNQPYNQQGPPPPYADPRAFAPKPGVIPLRPLVLGDILEGAFRTVRGNPSATIGLAFIVATIFAIPTVLVTIVVSNTAFGASDAGDVLMTLASYAGQLVSTVASILLSGMLIVVVAEAVLGHRASIGEAWERIRPRLWALLGATFLVALAVIVVGALLVGLGVLAYVAAGTAAAVIVAVLGAVLFLCAAVWVTTRLSLAPAAITLEGMGPIAGLKRSWALTDGQFWRILGITLLTQLLIGAIVGIIMVPAMLIAVGVLATTVDDTGSGAMPVGFLIFMQVLTIFTTAITAQFTSSVTGLLYLDQRIRREAFDLELMNAAGLK</sequence>
<feature type="domain" description="DUF7847" evidence="3">
    <location>
        <begin position="117"/>
        <end position="374"/>
    </location>
</feature>
<keyword evidence="2" id="KW-1133">Transmembrane helix</keyword>
<feature type="region of interest" description="Disordered" evidence="1">
    <location>
        <begin position="1"/>
        <end position="102"/>
    </location>
</feature>
<dbReference type="InterPro" id="IPR057169">
    <property type="entry name" value="DUF7847"/>
</dbReference>
<feature type="compositionally biased region" description="Gly residues" evidence="1">
    <location>
        <begin position="55"/>
        <end position="73"/>
    </location>
</feature>
<dbReference type="PANTHER" id="PTHR33133:SF1">
    <property type="entry name" value="EXPRESSED PROTEIN-RELATED"/>
    <property type="match status" value="1"/>
</dbReference>
<dbReference type="Pfam" id="PF25231">
    <property type="entry name" value="DUF7847"/>
    <property type="match status" value="1"/>
</dbReference>
<dbReference type="PANTHER" id="PTHR33133">
    <property type="entry name" value="OS08G0107100 PROTEIN-RELATED"/>
    <property type="match status" value="1"/>
</dbReference>
<reference evidence="4 5" key="1">
    <citation type="submission" date="2018-08" db="EMBL/GenBank/DDBJ databases">
        <title>Sequencing the genomes of 1000 actinobacteria strains.</title>
        <authorList>
            <person name="Klenk H.-P."/>
        </authorList>
    </citation>
    <scope>NUCLEOTIDE SEQUENCE [LARGE SCALE GENOMIC DNA]</scope>
    <source>
        <strain evidence="4 5">DSM 22967</strain>
    </source>
</reference>
<evidence type="ECO:0000259" key="3">
    <source>
        <dbReference type="Pfam" id="PF25231"/>
    </source>
</evidence>
<gene>
    <name evidence="4" type="ORF">DFJ65_1416</name>
</gene>
<protein>
    <submittedName>
        <fullName evidence="4">Glycerophosphoryl diester phosphodiesterase family protein</fullName>
    </submittedName>
</protein>
<keyword evidence="2" id="KW-0812">Transmembrane</keyword>
<dbReference type="AlphaFoldDB" id="A0A3D9UQZ8"/>
<accession>A0A3D9UQZ8</accession>
<evidence type="ECO:0000256" key="1">
    <source>
        <dbReference type="SAM" id="MobiDB-lite"/>
    </source>
</evidence>
<feature type="transmembrane region" description="Helical" evidence="2">
    <location>
        <begin position="319"/>
        <end position="344"/>
    </location>
</feature>
<feature type="transmembrane region" description="Helical" evidence="2">
    <location>
        <begin position="219"/>
        <end position="241"/>
    </location>
</feature>
<feature type="transmembrane region" description="Helical" evidence="2">
    <location>
        <begin position="356"/>
        <end position="384"/>
    </location>
</feature>
<comment type="caution">
    <text evidence="4">The sequence shown here is derived from an EMBL/GenBank/DDBJ whole genome shotgun (WGS) entry which is preliminary data.</text>
</comment>
<evidence type="ECO:0000313" key="4">
    <source>
        <dbReference type="EMBL" id="REF30410.1"/>
    </source>
</evidence>
<dbReference type="OrthoDB" id="121140at2"/>
<evidence type="ECO:0000313" key="5">
    <source>
        <dbReference type="Proteomes" id="UP000256253"/>
    </source>
</evidence>
<name>A0A3D9UQZ8_9MICO</name>
<keyword evidence="5" id="KW-1185">Reference proteome</keyword>
<feature type="compositionally biased region" description="Low complexity" evidence="1">
    <location>
        <begin position="40"/>
        <end position="54"/>
    </location>
</feature>
<dbReference type="RefSeq" id="WP_115922409.1">
    <property type="nucleotide sequence ID" value="NZ_QTUA01000001.1"/>
</dbReference>
<dbReference type="EMBL" id="QTUA01000001">
    <property type="protein sequence ID" value="REF30410.1"/>
    <property type="molecule type" value="Genomic_DNA"/>
</dbReference>
<proteinExistence type="predicted"/>
<dbReference type="Proteomes" id="UP000256253">
    <property type="component" value="Unassembled WGS sequence"/>
</dbReference>